<protein>
    <submittedName>
        <fullName evidence="14">Alkane 1-monooxygenase</fullName>
    </submittedName>
</protein>
<comment type="subcellular location">
    <subcellularLocation>
        <location evidence="1">Cell inner membrane</location>
        <topology evidence="1">Multi-pass membrane protein</topology>
    </subcellularLocation>
</comment>
<accession>A0A7X2LWF9</accession>
<dbReference type="InterPro" id="IPR033885">
    <property type="entry name" value="AlkB/XylM"/>
</dbReference>
<evidence type="ECO:0000256" key="5">
    <source>
        <dbReference type="ARBA" id="ARBA00022692"/>
    </source>
</evidence>
<dbReference type="AlphaFoldDB" id="A0A7X2LWF9"/>
<dbReference type="GO" id="GO:0005886">
    <property type="term" value="C:plasma membrane"/>
    <property type="evidence" value="ECO:0007669"/>
    <property type="project" value="UniProtKB-SubCell"/>
</dbReference>
<keyword evidence="5 12" id="KW-0812">Transmembrane</keyword>
<dbReference type="GO" id="GO:0046872">
    <property type="term" value="F:metal ion binding"/>
    <property type="evidence" value="ECO:0007669"/>
    <property type="project" value="UniProtKB-KW"/>
</dbReference>
<dbReference type="Proteomes" id="UP000446768">
    <property type="component" value="Unassembled WGS sequence"/>
</dbReference>
<evidence type="ECO:0000256" key="3">
    <source>
        <dbReference type="ARBA" id="ARBA00022475"/>
    </source>
</evidence>
<reference evidence="14 15" key="1">
    <citation type="submission" date="2019-11" db="EMBL/GenBank/DDBJ databases">
        <title>Novel species isolated from a subtropical stream in China.</title>
        <authorList>
            <person name="Lu H."/>
        </authorList>
    </citation>
    <scope>NUCLEOTIDE SEQUENCE [LARGE SCALE GENOMIC DNA]</scope>
    <source>
        <strain evidence="14 15">FT92W</strain>
    </source>
</reference>
<feature type="transmembrane region" description="Helical" evidence="12">
    <location>
        <begin position="18"/>
        <end position="38"/>
    </location>
</feature>
<evidence type="ECO:0000256" key="4">
    <source>
        <dbReference type="ARBA" id="ARBA00022519"/>
    </source>
</evidence>
<dbReference type="CDD" id="cd03512">
    <property type="entry name" value="Alkane-hydroxylase"/>
    <property type="match status" value="1"/>
</dbReference>
<keyword evidence="11 12" id="KW-0472">Membrane</keyword>
<evidence type="ECO:0000256" key="8">
    <source>
        <dbReference type="ARBA" id="ARBA00023002"/>
    </source>
</evidence>
<dbReference type="GO" id="GO:0004497">
    <property type="term" value="F:monooxygenase activity"/>
    <property type="evidence" value="ECO:0007669"/>
    <property type="project" value="UniProtKB-KW"/>
</dbReference>
<sequence length="382" mass="43070">MTIAQSAGVALKDPNKALWLFSPLVPIMALFYLGLGYWTGQLAFYWAFPVVIYVFIPVTDWLVGRNTRNPSAALIDAMERDPYYPALVYAFVPFQFIVTGFGAWVIAMSPPLPWWAIFGLALSVGVVNGVGFIAAHELTHKKNALDRWLAKLSLAPTAYGHFFAEHVRGHHKNVATPGDPTSSLLGESFWRYLPRAVLTGIVSAWRIERDRLQRQGRSTWIPANENLHTWAMTVALFGGLVLWLGWIVFPFLLAQAAYGIILLEVTNYIEHYGLLRKKLPNGNYEPCSPAHAWDSNHFVCTLFLFQLQRHADHHSNPGNRYQSMRCFDGTPQLPASYVTMMLVAYVPPLWYRVMDHRVAAHYNGDLSQAHVHPSRRAALGLV</sequence>
<comment type="caution">
    <text evidence="14">The sequence shown here is derived from an EMBL/GenBank/DDBJ whole genome shotgun (WGS) entry which is preliminary data.</text>
</comment>
<evidence type="ECO:0000256" key="2">
    <source>
        <dbReference type="ARBA" id="ARBA00010823"/>
    </source>
</evidence>
<keyword evidence="15" id="KW-1185">Reference proteome</keyword>
<evidence type="ECO:0000256" key="11">
    <source>
        <dbReference type="ARBA" id="ARBA00023136"/>
    </source>
</evidence>
<dbReference type="GO" id="GO:0006629">
    <property type="term" value="P:lipid metabolic process"/>
    <property type="evidence" value="ECO:0007669"/>
    <property type="project" value="InterPro"/>
</dbReference>
<organism evidence="14 15">
    <name type="scientific">Pseudoduganella rivuli</name>
    <dbReference type="NCBI Taxonomy" id="2666085"/>
    <lineage>
        <taxon>Bacteria</taxon>
        <taxon>Pseudomonadati</taxon>
        <taxon>Pseudomonadota</taxon>
        <taxon>Betaproteobacteria</taxon>
        <taxon>Burkholderiales</taxon>
        <taxon>Oxalobacteraceae</taxon>
        <taxon>Telluria group</taxon>
        <taxon>Pseudoduganella</taxon>
    </lineage>
</organism>
<evidence type="ECO:0000256" key="6">
    <source>
        <dbReference type="ARBA" id="ARBA00022723"/>
    </source>
</evidence>
<keyword evidence="6" id="KW-0479">Metal-binding</keyword>
<proteinExistence type="inferred from homology"/>
<evidence type="ECO:0000256" key="9">
    <source>
        <dbReference type="ARBA" id="ARBA00023004"/>
    </source>
</evidence>
<feature type="domain" description="Fatty acid desaturase" evidence="13">
    <location>
        <begin position="113"/>
        <end position="322"/>
    </location>
</feature>
<dbReference type="PANTHER" id="PTHR38674:SF1">
    <property type="entry name" value="ALKANE 1-MONOOXYGENASE 1"/>
    <property type="match status" value="1"/>
</dbReference>
<feature type="transmembrane region" description="Helical" evidence="12">
    <location>
        <begin position="83"/>
        <end position="106"/>
    </location>
</feature>
<evidence type="ECO:0000256" key="7">
    <source>
        <dbReference type="ARBA" id="ARBA00022989"/>
    </source>
</evidence>
<feature type="transmembrane region" description="Helical" evidence="12">
    <location>
        <begin position="112"/>
        <end position="136"/>
    </location>
</feature>
<keyword evidence="8" id="KW-0560">Oxidoreductase</keyword>
<comment type="similarity">
    <text evidence="2">Belongs to the fatty acid desaturase type 1 family. AlkB subfamily.</text>
</comment>
<keyword evidence="4" id="KW-0997">Cell inner membrane</keyword>
<feature type="transmembrane region" description="Helical" evidence="12">
    <location>
        <begin position="227"/>
        <end position="246"/>
    </location>
</feature>
<keyword evidence="10 14" id="KW-0503">Monooxygenase</keyword>
<dbReference type="RefSeq" id="WP_154380996.1">
    <property type="nucleotide sequence ID" value="NZ_WKJJ01000025.1"/>
</dbReference>
<evidence type="ECO:0000256" key="12">
    <source>
        <dbReference type="SAM" id="Phobius"/>
    </source>
</evidence>
<dbReference type="InterPro" id="IPR005804">
    <property type="entry name" value="FA_desaturase_dom"/>
</dbReference>
<name>A0A7X2LWF9_9BURK</name>
<evidence type="ECO:0000313" key="14">
    <source>
        <dbReference type="EMBL" id="MRV75963.1"/>
    </source>
</evidence>
<dbReference type="Pfam" id="PF00487">
    <property type="entry name" value="FA_desaturase"/>
    <property type="match status" value="1"/>
</dbReference>
<feature type="transmembrane region" description="Helical" evidence="12">
    <location>
        <begin position="44"/>
        <end position="63"/>
    </location>
</feature>
<dbReference type="EMBL" id="WKJJ01000025">
    <property type="protein sequence ID" value="MRV75963.1"/>
    <property type="molecule type" value="Genomic_DNA"/>
</dbReference>
<gene>
    <name evidence="14" type="ORF">GJ700_30045</name>
</gene>
<keyword evidence="7 12" id="KW-1133">Transmembrane helix</keyword>
<evidence type="ECO:0000259" key="13">
    <source>
        <dbReference type="Pfam" id="PF00487"/>
    </source>
</evidence>
<evidence type="ECO:0000313" key="15">
    <source>
        <dbReference type="Proteomes" id="UP000446768"/>
    </source>
</evidence>
<dbReference type="PANTHER" id="PTHR38674">
    <property type="entry name" value="ALKANE 1-MONOOXYGENASE 1"/>
    <property type="match status" value="1"/>
</dbReference>
<keyword evidence="9" id="KW-0408">Iron</keyword>
<evidence type="ECO:0000256" key="1">
    <source>
        <dbReference type="ARBA" id="ARBA00004429"/>
    </source>
</evidence>
<evidence type="ECO:0000256" key="10">
    <source>
        <dbReference type="ARBA" id="ARBA00023033"/>
    </source>
</evidence>
<keyword evidence="3" id="KW-1003">Cell membrane</keyword>